<dbReference type="FunFam" id="3.30.428.10:FF:000001">
    <property type="entry name" value="Galactose-1-phosphate uridylyltransferase"/>
    <property type="match status" value="1"/>
</dbReference>
<evidence type="ECO:0000256" key="16">
    <source>
        <dbReference type="RuleBase" id="RU000506"/>
    </source>
</evidence>
<dbReference type="SUPFAM" id="SSF54197">
    <property type="entry name" value="HIT-like"/>
    <property type="match status" value="2"/>
</dbReference>
<evidence type="ECO:0000256" key="7">
    <source>
        <dbReference type="ARBA" id="ARBA00022695"/>
    </source>
</evidence>
<dbReference type="eggNOG" id="COG1085">
    <property type="taxonomic scope" value="Bacteria"/>
</dbReference>
<dbReference type="PANTHER" id="PTHR11943">
    <property type="entry name" value="GALACTOSE-1-PHOSPHATE URIDYLYLTRANSFERASE"/>
    <property type="match status" value="1"/>
</dbReference>
<protein>
    <recommendedName>
        <fullName evidence="5 12">Galactose-1-phosphate uridylyltransferase</fullName>
        <ecNumber evidence="4 12">2.7.7.12</ecNumber>
    </recommendedName>
</protein>
<evidence type="ECO:0000256" key="3">
    <source>
        <dbReference type="ARBA" id="ARBA00010951"/>
    </source>
</evidence>
<sequence length="369" mass="42729">MTYLFNTHCDPCGNKHKMNSMKNFDINEDPHRRFNPLINEWVLVSPHRSKRPWQGQKESISGAQLPEYDPECYLCPGNVRANGEVNPAYDSCYVFENDFAALKQEPIAFEENNTPTFFKAKPERGISRVVCFSPRHDLTLPQMEVENIENIVATWQKEYTTLGAIDYINHVQVFENKGSVMGCSNPHPHGQIWAQSSLPTQVEKTHNSLKQYYEQQGRTLLQDYVDEELKAQERIVIENEHFVALVPFWAIWPYETMIVSKRNVSKITDFTSAEVIDFAVILKQLTTKYDNLFETSFPYSSGIHQAPTDGEEHPEWHFHMHFYPPLLRSASVKKFMVGYEMMGESQRDITPEKSAEVLRGLSVVHYKNK</sequence>
<dbReference type="InterPro" id="IPR005850">
    <property type="entry name" value="GalP_Utransf_C"/>
</dbReference>
<dbReference type="AlphaFoldDB" id="A0A1I4V670"/>
<dbReference type="Pfam" id="PF01087">
    <property type="entry name" value="GalP_UDP_transf"/>
    <property type="match status" value="1"/>
</dbReference>
<keyword evidence="20" id="KW-1185">Reference proteome</keyword>
<dbReference type="Gene3D" id="3.30.428.10">
    <property type="entry name" value="HIT-like"/>
    <property type="match status" value="2"/>
</dbReference>
<keyword evidence="8 15" id="KW-0479">Metal-binding</keyword>
<feature type="domain" description="Galactose-1-phosphate uridyl transferase N-terminal" evidence="17">
    <location>
        <begin position="24"/>
        <end position="199"/>
    </location>
</feature>
<dbReference type="STRING" id="29536.FLB_15120"/>
<feature type="binding site" description="in other chain" evidence="14">
    <location>
        <begin position="182"/>
        <end position="184"/>
    </location>
    <ligand>
        <name>UDP-alpha-D-glucose</name>
        <dbReference type="ChEBI" id="CHEBI:58885"/>
        <note>ligand shared between dimeric partners</note>
    </ligand>
</feature>
<feature type="binding site" evidence="14">
    <location>
        <begin position="48"/>
        <end position="51"/>
    </location>
    <ligand>
        <name>UDP-alpha-D-glucose</name>
        <dbReference type="ChEBI" id="CHEBI:58885"/>
        <note>ligand shared between dimeric partners</note>
    </ligand>
</feature>
<dbReference type="GO" id="GO:0005737">
    <property type="term" value="C:cytoplasm"/>
    <property type="evidence" value="ECO:0007669"/>
    <property type="project" value="TreeGrafter"/>
</dbReference>
<dbReference type="Proteomes" id="UP000182961">
    <property type="component" value="Unassembled WGS sequence"/>
</dbReference>
<keyword evidence="9 15" id="KW-0862">Zinc</keyword>
<evidence type="ECO:0000256" key="12">
    <source>
        <dbReference type="NCBIfam" id="TIGR00209"/>
    </source>
</evidence>
<feature type="active site" description="Tele-UMP-histidine intermediate" evidence="13">
    <location>
        <position position="189"/>
    </location>
</feature>
<dbReference type="EC" id="2.7.7.12" evidence="4 12"/>
<comment type="pathway">
    <text evidence="2 16">Carbohydrate metabolism; galactose metabolism.</text>
</comment>
<dbReference type="UniPathway" id="UPA00214"/>
<evidence type="ECO:0000259" key="17">
    <source>
        <dbReference type="Pfam" id="PF01087"/>
    </source>
</evidence>
<dbReference type="EMBL" id="FOUT01000004">
    <property type="protein sequence ID" value="SFM96716.1"/>
    <property type="molecule type" value="Genomic_DNA"/>
</dbReference>
<feature type="binding site" evidence="15">
    <location>
        <position position="187"/>
    </location>
    <ligand>
        <name>Zn(2+)</name>
        <dbReference type="ChEBI" id="CHEBI:29105"/>
    </ligand>
</feature>
<evidence type="ECO:0000256" key="1">
    <source>
        <dbReference type="ARBA" id="ARBA00001107"/>
    </source>
</evidence>
<comment type="cofactor">
    <cofactor evidence="15">
        <name>Zn(2+)</name>
        <dbReference type="ChEBI" id="CHEBI:29105"/>
    </cofactor>
    <text evidence="15">Binds 1 zinc ion per subunit.</text>
</comment>
<name>A0A1I4V670_9FLAO</name>
<evidence type="ECO:0000256" key="4">
    <source>
        <dbReference type="ARBA" id="ARBA00012384"/>
    </source>
</evidence>
<feature type="domain" description="Galactose-1-phosphate uridyl transferase C-terminal" evidence="18">
    <location>
        <begin position="208"/>
        <end position="368"/>
    </location>
</feature>
<dbReference type="GO" id="GO:0008270">
    <property type="term" value="F:zinc ion binding"/>
    <property type="evidence" value="ECO:0007669"/>
    <property type="project" value="InterPro"/>
</dbReference>
<feature type="binding site" description="in other chain" evidence="14">
    <location>
        <position position="176"/>
    </location>
    <ligand>
        <name>UDP-alpha-D-glucose</name>
        <dbReference type="ChEBI" id="CHEBI:58885"/>
        <note>ligand shared between dimeric partners</note>
    </ligand>
</feature>
<accession>A0A1I4V670</accession>
<keyword evidence="11 16" id="KW-0119">Carbohydrate metabolism</keyword>
<proteinExistence type="inferred from homology"/>
<dbReference type="GO" id="GO:0033499">
    <property type="term" value="P:galactose catabolic process via UDP-galactose, Leloir pathway"/>
    <property type="evidence" value="ECO:0007669"/>
    <property type="project" value="TreeGrafter"/>
</dbReference>
<evidence type="ECO:0000256" key="9">
    <source>
        <dbReference type="ARBA" id="ARBA00022833"/>
    </source>
</evidence>
<evidence type="ECO:0000256" key="10">
    <source>
        <dbReference type="ARBA" id="ARBA00023144"/>
    </source>
</evidence>
<feature type="binding site" description="in other chain" evidence="14">
    <location>
        <position position="346"/>
    </location>
    <ligand>
        <name>UDP-alpha-D-glucose</name>
        <dbReference type="ChEBI" id="CHEBI:58885"/>
        <note>ligand shared between dimeric partners</note>
    </ligand>
</feature>
<comment type="catalytic activity">
    <reaction evidence="1 16">
        <text>alpha-D-galactose 1-phosphate + UDP-alpha-D-glucose = alpha-D-glucose 1-phosphate + UDP-alpha-D-galactose</text>
        <dbReference type="Rhea" id="RHEA:13989"/>
        <dbReference type="ChEBI" id="CHEBI:58336"/>
        <dbReference type="ChEBI" id="CHEBI:58601"/>
        <dbReference type="ChEBI" id="CHEBI:58885"/>
        <dbReference type="ChEBI" id="CHEBI:66914"/>
        <dbReference type="EC" id="2.7.7.12"/>
    </reaction>
</comment>
<dbReference type="GO" id="GO:0008108">
    <property type="term" value="F:UDP-glucose:hexose-1-phosphate uridylyltransferase activity"/>
    <property type="evidence" value="ECO:0007669"/>
    <property type="project" value="UniProtKB-UniRule"/>
</dbReference>
<dbReference type="InterPro" id="IPR019779">
    <property type="entry name" value="GalP_UDPtransf1_His-AS"/>
</dbReference>
<evidence type="ECO:0000256" key="14">
    <source>
        <dbReference type="PIRSR" id="PIRSR000808-2"/>
    </source>
</evidence>
<evidence type="ECO:0000313" key="20">
    <source>
        <dbReference type="Proteomes" id="UP000182961"/>
    </source>
</evidence>
<dbReference type="InterPro" id="IPR001937">
    <property type="entry name" value="GalP_UDPtransf1"/>
</dbReference>
<feature type="binding site" description="in other chain" evidence="14">
    <location>
        <position position="81"/>
    </location>
    <ligand>
        <name>UDP-alpha-D-glucose</name>
        <dbReference type="ChEBI" id="CHEBI:58885"/>
        <note>ligand shared between dimeric partners</note>
    </ligand>
</feature>
<evidence type="ECO:0000313" key="19">
    <source>
        <dbReference type="EMBL" id="SFM96716.1"/>
    </source>
</evidence>
<feature type="binding site" evidence="14">
    <location>
        <begin position="339"/>
        <end position="340"/>
    </location>
    <ligand>
        <name>UDP-alpha-D-glucose</name>
        <dbReference type="ChEBI" id="CHEBI:58885"/>
        <note>ligand shared between dimeric partners</note>
    </ligand>
</feature>
<dbReference type="InterPro" id="IPR036265">
    <property type="entry name" value="HIT-like_sf"/>
</dbReference>
<feature type="binding site" evidence="15">
    <location>
        <position position="72"/>
    </location>
    <ligand>
        <name>Zn(2+)</name>
        <dbReference type="ChEBI" id="CHEBI:29105"/>
    </ligand>
</feature>
<comment type="similarity">
    <text evidence="3 16">Belongs to the galactose-1-phosphate uridylyltransferase type 1 family.</text>
</comment>
<feature type="binding site" description="in other chain" evidence="14">
    <location>
        <begin position="97"/>
        <end position="98"/>
    </location>
    <ligand>
        <name>UDP-alpha-D-glucose</name>
        <dbReference type="ChEBI" id="CHEBI:58885"/>
        <note>ligand shared between dimeric partners</note>
    </ligand>
</feature>
<evidence type="ECO:0000259" key="18">
    <source>
        <dbReference type="Pfam" id="PF02744"/>
    </source>
</evidence>
<evidence type="ECO:0000256" key="6">
    <source>
        <dbReference type="ARBA" id="ARBA00022679"/>
    </source>
</evidence>
<dbReference type="PIRSF" id="PIRSF000808">
    <property type="entry name" value="GalT"/>
    <property type="match status" value="1"/>
</dbReference>
<feature type="binding site" evidence="15">
    <location>
        <position position="136"/>
    </location>
    <ligand>
        <name>Zn(2+)</name>
        <dbReference type="ChEBI" id="CHEBI:29105"/>
    </ligand>
</feature>
<evidence type="ECO:0000256" key="13">
    <source>
        <dbReference type="PIRSR" id="PIRSR000808-1"/>
    </source>
</evidence>
<feature type="binding site" evidence="14">
    <location>
        <begin position="334"/>
        <end position="335"/>
    </location>
    <ligand>
        <name>UDP-alpha-D-glucose</name>
        <dbReference type="ChEBI" id="CHEBI:58885"/>
        <note>ligand shared between dimeric partners</note>
    </ligand>
</feature>
<dbReference type="FunFam" id="3.30.428.10:FF:000002">
    <property type="entry name" value="Galactose-1-phosphate uridylyltransferase"/>
    <property type="match status" value="1"/>
</dbReference>
<evidence type="ECO:0000256" key="8">
    <source>
        <dbReference type="ARBA" id="ARBA00022723"/>
    </source>
</evidence>
<dbReference type="PROSITE" id="PS00117">
    <property type="entry name" value="GAL_P_UDP_TRANSF_I"/>
    <property type="match status" value="1"/>
</dbReference>
<evidence type="ECO:0000256" key="11">
    <source>
        <dbReference type="ARBA" id="ARBA00023277"/>
    </source>
</evidence>
<keyword evidence="7 16" id="KW-0548">Nucleotidyltransferase</keyword>
<evidence type="ECO:0000256" key="2">
    <source>
        <dbReference type="ARBA" id="ARBA00004947"/>
    </source>
</evidence>
<dbReference type="NCBIfam" id="TIGR00209">
    <property type="entry name" value="galT_1"/>
    <property type="match status" value="1"/>
</dbReference>
<dbReference type="InterPro" id="IPR005849">
    <property type="entry name" value="GalP_Utransf_N"/>
</dbReference>
<gene>
    <name evidence="19" type="ORF">SAMN05444143_104147</name>
</gene>
<reference evidence="20" key="1">
    <citation type="submission" date="2016-10" db="EMBL/GenBank/DDBJ databases">
        <authorList>
            <person name="Varghese N."/>
            <person name="Submissions S."/>
        </authorList>
    </citation>
    <scope>NUCLEOTIDE SEQUENCE [LARGE SCALE GENOMIC DNA]</scope>
    <source>
        <strain evidence="20">DSM 4002</strain>
    </source>
</reference>
<dbReference type="PANTHER" id="PTHR11943:SF1">
    <property type="entry name" value="GALACTOSE-1-PHOSPHATE URIDYLYLTRANSFERASE"/>
    <property type="match status" value="1"/>
</dbReference>
<organism evidence="19 20">
    <name type="scientific">Flavobacterium succinicans</name>
    <dbReference type="NCBI Taxonomy" id="29536"/>
    <lineage>
        <taxon>Bacteria</taxon>
        <taxon>Pseudomonadati</taxon>
        <taxon>Bacteroidota</taxon>
        <taxon>Flavobacteriia</taxon>
        <taxon>Flavobacteriales</taxon>
        <taxon>Flavobacteriaceae</taxon>
        <taxon>Flavobacterium</taxon>
    </lineage>
</organism>
<feature type="binding site" evidence="15">
    <location>
        <position position="75"/>
    </location>
    <ligand>
        <name>Zn(2+)</name>
        <dbReference type="ChEBI" id="CHEBI:29105"/>
    </ligand>
</feature>
<dbReference type="CDD" id="cd00608">
    <property type="entry name" value="GalT"/>
    <property type="match status" value="1"/>
</dbReference>
<dbReference type="Pfam" id="PF02744">
    <property type="entry name" value="GalP_UDP_tr_C"/>
    <property type="match status" value="1"/>
</dbReference>
<dbReference type="NCBIfam" id="NF008724">
    <property type="entry name" value="PRK11720.1"/>
    <property type="match status" value="1"/>
</dbReference>
<keyword evidence="10 16" id="KW-0299">Galactose metabolism</keyword>
<evidence type="ECO:0000256" key="5">
    <source>
        <dbReference type="ARBA" id="ARBA00016340"/>
    </source>
</evidence>
<feature type="binding site" description="in other chain" evidence="14">
    <location>
        <position position="191"/>
    </location>
    <ligand>
        <name>UDP-alpha-D-glucose</name>
        <dbReference type="ChEBI" id="CHEBI:58885"/>
        <note>ligand shared between dimeric partners</note>
    </ligand>
</feature>
<keyword evidence="6 16" id="KW-0808">Transferase</keyword>
<evidence type="ECO:0000256" key="15">
    <source>
        <dbReference type="PIRSR" id="PIRSR000808-3"/>
    </source>
</evidence>